<dbReference type="AlphaFoldDB" id="A0A814PAC0"/>
<dbReference type="Proteomes" id="UP000663828">
    <property type="component" value="Unassembled WGS sequence"/>
</dbReference>
<name>A0A814PAC0_ADIRI</name>
<keyword evidence="2" id="KW-1185">Reference proteome</keyword>
<protein>
    <submittedName>
        <fullName evidence="1">Uncharacterized protein</fullName>
    </submittedName>
</protein>
<gene>
    <name evidence="1" type="ORF">XAT740_LOCUS18405</name>
</gene>
<sequence length="530" mass="59413">MSCTTNVHYTDADGNKRTKINNTFGTGTSLSNVAQWILQWLKGTYAFDIQIWSPNSSQWLDFDDDYINQQGPYGKQPEVHLNVLRTSDGRFRNSALATRKYQAPSSLLVNYTNPTISFIRDIHAEQRDEDHDKKSTIKSDTGRNPIFIKVQIMCQASNTASPSVFNILVFLVWEVCDKGVRTLYYHPYRKLVNDLTDEAYVTIVPTTDMFGQGVALDVLTKGIPGSKTGGKDQEKHLFCHLENRLHQETTYETSRLACLLAVNGDPLWRTLALSKPTIFAKSYYTVEERNVLDCDGQVVETVRVQIFKRKRNLNQCDTVPQCPDVTNRKVSKKRVDNNSTINSLIHAGESSPCSTGDATIQGLPVTWAVPPTPQNLNDQYQTVRGINQPPEQLSPHWVAKCKRAVEESKCHTKPFILDGIDLCELKSKQNTNAPKAVAPNDDADQDVSPNSSYITLSSGYISQFIMETNTDQSDIINNRTVSQTAPFAEISDRALIIPQEQLVNGISLNGKKTNTNAPGDFQVLHSWFQT</sequence>
<dbReference type="EMBL" id="CAJNOR010001228">
    <property type="protein sequence ID" value="CAF1102026.1"/>
    <property type="molecule type" value="Genomic_DNA"/>
</dbReference>
<evidence type="ECO:0000313" key="1">
    <source>
        <dbReference type="EMBL" id="CAF1102026.1"/>
    </source>
</evidence>
<accession>A0A814PAC0</accession>
<proteinExistence type="predicted"/>
<organism evidence="1 2">
    <name type="scientific">Adineta ricciae</name>
    <name type="common">Rotifer</name>
    <dbReference type="NCBI Taxonomy" id="249248"/>
    <lineage>
        <taxon>Eukaryota</taxon>
        <taxon>Metazoa</taxon>
        <taxon>Spiralia</taxon>
        <taxon>Gnathifera</taxon>
        <taxon>Rotifera</taxon>
        <taxon>Eurotatoria</taxon>
        <taxon>Bdelloidea</taxon>
        <taxon>Adinetida</taxon>
        <taxon>Adinetidae</taxon>
        <taxon>Adineta</taxon>
    </lineage>
</organism>
<comment type="caution">
    <text evidence="1">The sequence shown here is derived from an EMBL/GenBank/DDBJ whole genome shotgun (WGS) entry which is preliminary data.</text>
</comment>
<reference evidence="1" key="1">
    <citation type="submission" date="2021-02" db="EMBL/GenBank/DDBJ databases">
        <authorList>
            <person name="Nowell W R."/>
        </authorList>
    </citation>
    <scope>NUCLEOTIDE SEQUENCE</scope>
</reference>
<evidence type="ECO:0000313" key="2">
    <source>
        <dbReference type="Proteomes" id="UP000663828"/>
    </source>
</evidence>